<dbReference type="Proteomes" id="UP000000600">
    <property type="component" value="Unassembled WGS sequence"/>
</dbReference>
<protein>
    <recommendedName>
        <fullName evidence="2">Protein kinase domain-containing protein</fullName>
    </recommendedName>
</protein>
<dbReference type="OMA" id="GVHTCYM"/>
<dbReference type="EMBL" id="CT868031">
    <property type="protein sequence ID" value="CAK64405.1"/>
    <property type="molecule type" value="Genomic_DNA"/>
</dbReference>
<dbReference type="AlphaFoldDB" id="A0C0T8"/>
<dbReference type="GeneID" id="5017587"/>
<accession>A0C0T8</accession>
<evidence type="ECO:0000259" key="2">
    <source>
        <dbReference type="PROSITE" id="PS50011"/>
    </source>
</evidence>
<dbReference type="GO" id="GO:0005524">
    <property type="term" value="F:ATP binding"/>
    <property type="evidence" value="ECO:0007669"/>
    <property type="project" value="InterPro"/>
</dbReference>
<dbReference type="RefSeq" id="XP_001431803.1">
    <property type="nucleotide sequence ID" value="XM_001431766.1"/>
</dbReference>
<dbReference type="HOGENOM" id="CLU_381969_0_0_1"/>
<dbReference type="InterPro" id="IPR011009">
    <property type="entry name" value="Kinase-like_dom_sf"/>
</dbReference>
<evidence type="ECO:0000256" key="1">
    <source>
        <dbReference type="SAM" id="MobiDB-lite"/>
    </source>
</evidence>
<dbReference type="SUPFAM" id="SSF56112">
    <property type="entry name" value="Protein kinase-like (PK-like)"/>
    <property type="match status" value="1"/>
</dbReference>
<dbReference type="Gene3D" id="1.10.510.10">
    <property type="entry name" value="Transferase(Phosphotransferase) domain 1"/>
    <property type="match status" value="1"/>
</dbReference>
<evidence type="ECO:0000313" key="3">
    <source>
        <dbReference type="EMBL" id="CAK64405.1"/>
    </source>
</evidence>
<organism evidence="3 4">
    <name type="scientific">Paramecium tetraurelia</name>
    <dbReference type="NCBI Taxonomy" id="5888"/>
    <lineage>
        <taxon>Eukaryota</taxon>
        <taxon>Sar</taxon>
        <taxon>Alveolata</taxon>
        <taxon>Ciliophora</taxon>
        <taxon>Intramacronucleata</taxon>
        <taxon>Oligohymenophorea</taxon>
        <taxon>Peniculida</taxon>
        <taxon>Parameciidae</taxon>
        <taxon>Paramecium</taxon>
    </lineage>
</organism>
<keyword evidence="4" id="KW-1185">Reference proteome</keyword>
<name>A0C0T8_PARTE</name>
<dbReference type="OrthoDB" id="10401254at2759"/>
<dbReference type="InterPro" id="IPR000719">
    <property type="entry name" value="Prot_kinase_dom"/>
</dbReference>
<sequence>MSNQKQTKSKQSIIISKKEKQFIAGSDVVYNSLKKLVEQQKEYGNKHSNYVLGIQSIIEDLSTKTFTVTYNCDESAIPLSKIQYSSPKHKIQIFKYLYLIYGFLNKEKILHRNLKPNNIIFYNQQLLLTDFGFKIGDWQIDKINFLDENDGTRKDNMQPYLSPELANIIVSTKSFGHKRDELLARSKLSVQQQDQFAIAIMMLEVFIPLKNRNSATPNERKQQINDMNLSDEFSNDVEKFIKETISNLLYSKDFNEQEFEKRLKMFIEIEQQAENYKINKQELMTQEYDEQVKNVLENKDTQFNLKLLYHFGKTNLNWLLSNIAHNQQNQELITEMRRFLRLYSQIDNFSLDQKDEKFTDEDLFVSLVYLDEKIENLQNSQNQKPHLIMSEEEQVCRNLKQFLKNEYKRLNNLNKNQFKFNKIQDNDVQILKFDEGDFQKNSEVIKTETDERQNDNVQNDQQPNEIEQQNDQQHNQFEQQNEQQPSIQNRQQDNQNVLPNMWQQSYILIPIYSINEQTNQQILLETVKSNFNSSSLQNYFEINKCICSKQIVCRLFKYKDDLNVICLGEIKGNDFEGEVMQLEVKQINQNNSIKTIFHYVNVKTTLEYWNIQNIEQKSSIFQYLEINSQLKFKKCKDYQGQILNGKKNGKGIEKNFIENMIYDGSWKDGYITDGTKKLINTDQILQNAPYKWIGNFEKNELHGDNIKTYLLNYNKVVWLEGRYQGGLKKGVHTCYMKRKNRQNDEIVKIYSAMFLIISNQEHEFKLTCN</sequence>
<gene>
    <name evidence="3" type="ORF">GSPATT00033881001</name>
</gene>
<reference evidence="3 4" key="1">
    <citation type="journal article" date="2006" name="Nature">
        <title>Global trends of whole-genome duplications revealed by the ciliate Paramecium tetraurelia.</title>
        <authorList>
            <consortium name="Genoscope"/>
            <person name="Aury J.-M."/>
            <person name="Jaillon O."/>
            <person name="Duret L."/>
            <person name="Noel B."/>
            <person name="Jubin C."/>
            <person name="Porcel B.M."/>
            <person name="Segurens B."/>
            <person name="Daubin V."/>
            <person name="Anthouard V."/>
            <person name="Aiach N."/>
            <person name="Arnaiz O."/>
            <person name="Billaut A."/>
            <person name="Beisson J."/>
            <person name="Blanc I."/>
            <person name="Bouhouche K."/>
            <person name="Camara F."/>
            <person name="Duharcourt S."/>
            <person name="Guigo R."/>
            <person name="Gogendeau D."/>
            <person name="Katinka M."/>
            <person name="Keller A.-M."/>
            <person name="Kissmehl R."/>
            <person name="Klotz C."/>
            <person name="Koll F."/>
            <person name="Le Moue A."/>
            <person name="Lepere C."/>
            <person name="Malinsky S."/>
            <person name="Nowacki M."/>
            <person name="Nowak J.K."/>
            <person name="Plattner H."/>
            <person name="Poulain J."/>
            <person name="Ruiz F."/>
            <person name="Serrano V."/>
            <person name="Zagulski M."/>
            <person name="Dessen P."/>
            <person name="Betermier M."/>
            <person name="Weissenbach J."/>
            <person name="Scarpelli C."/>
            <person name="Schachter V."/>
            <person name="Sperling L."/>
            <person name="Meyer E."/>
            <person name="Cohen J."/>
            <person name="Wincker P."/>
        </authorList>
    </citation>
    <scope>NUCLEOTIDE SEQUENCE [LARGE SCALE GENOMIC DNA]</scope>
    <source>
        <strain evidence="3 4">Stock d4-2</strain>
    </source>
</reference>
<dbReference type="PROSITE" id="PS50011">
    <property type="entry name" value="PROTEIN_KINASE_DOM"/>
    <property type="match status" value="1"/>
</dbReference>
<feature type="domain" description="Protein kinase" evidence="2">
    <location>
        <begin position="1"/>
        <end position="267"/>
    </location>
</feature>
<dbReference type="GO" id="GO:0004672">
    <property type="term" value="F:protein kinase activity"/>
    <property type="evidence" value="ECO:0007669"/>
    <property type="project" value="InterPro"/>
</dbReference>
<dbReference type="KEGG" id="ptm:GSPATT00033881001"/>
<feature type="region of interest" description="Disordered" evidence="1">
    <location>
        <begin position="466"/>
        <end position="488"/>
    </location>
</feature>
<evidence type="ECO:0000313" key="4">
    <source>
        <dbReference type="Proteomes" id="UP000000600"/>
    </source>
</evidence>
<dbReference type="InParanoid" id="A0C0T8"/>
<proteinExistence type="predicted"/>